<dbReference type="EMBL" id="VFPP01000001">
    <property type="protein sequence ID" value="TQM85413.1"/>
    <property type="molecule type" value="Genomic_DNA"/>
</dbReference>
<sequence>MTAAEAHRRWAQTGPAASPVDCAEPAPGVLVLRVAGVVRTSLAEAAQRCLGESPRVLILDLSRATRCDGHGAAVVAAVRARGRERGVPVELVVSTYEVARALRFTDPDALLGAWASLEPLLTTVCPGTDATREQRDHDVRGTL</sequence>
<dbReference type="Proteomes" id="UP000316628">
    <property type="component" value="Unassembled WGS sequence"/>
</dbReference>
<protein>
    <submittedName>
        <fullName evidence="2">Anti-anti-sigma regulatory factor</fullName>
    </submittedName>
</protein>
<dbReference type="SUPFAM" id="SSF52091">
    <property type="entry name" value="SpoIIaa-like"/>
    <property type="match status" value="1"/>
</dbReference>
<accession>A0A543JRD8</accession>
<gene>
    <name evidence="2" type="ORF">FHX81_7894</name>
</gene>
<comment type="caution">
    <text evidence="2">The sequence shown here is derived from an EMBL/GenBank/DDBJ whole genome shotgun (WGS) entry which is preliminary data.</text>
</comment>
<feature type="domain" description="STAS" evidence="1">
    <location>
        <begin position="28"/>
        <end position="103"/>
    </location>
</feature>
<evidence type="ECO:0000313" key="2">
    <source>
        <dbReference type="EMBL" id="TQM85413.1"/>
    </source>
</evidence>
<keyword evidence="3" id="KW-1185">Reference proteome</keyword>
<evidence type="ECO:0000259" key="1">
    <source>
        <dbReference type="PROSITE" id="PS50801"/>
    </source>
</evidence>
<evidence type="ECO:0000313" key="3">
    <source>
        <dbReference type="Proteomes" id="UP000316628"/>
    </source>
</evidence>
<dbReference type="OrthoDB" id="4230314at2"/>
<organism evidence="2 3">
    <name type="scientific">Saccharothrix saharensis</name>
    <dbReference type="NCBI Taxonomy" id="571190"/>
    <lineage>
        <taxon>Bacteria</taxon>
        <taxon>Bacillati</taxon>
        <taxon>Actinomycetota</taxon>
        <taxon>Actinomycetes</taxon>
        <taxon>Pseudonocardiales</taxon>
        <taxon>Pseudonocardiaceae</taxon>
        <taxon>Saccharothrix</taxon>
    </lineage>
</organism>
<dbReference type="AlphaFoldDB" id="A0A543JRD8"/>
<dbReference type="InterPro" id="IPR002645">
    <property type="entry name" value="STAS_dom"/>
</dbReference>
<reference evidence="2 3" key="1">
    <citation type="submission" date="2019-06" db="EMBL/GenBank/DDBJ databases">
        <title>Sequencing the genomes of 1000 actinobacteria strains.</title>
        <authorList>
            <person name="Klenk H.-P."/>
        </authorList>
    </citation>
    <scope>NUCLEOTIDE SEQUENCE [LARGE SCALE GENOMIC DNA]</scope>
    <source>
        <strain evidence="2 3">DSM 45456</strain>
    </source>
</reference>
<dbReference type="PROSITE" id="PS50801">
    <property type="entry name" value="STAS"/>
    <property type="match status" value="1"/>
</dbReference>
<dbReference type="RefSeq" id="WP_141983456.1">
    <property type="nucleotide sequence ID" value="NZ_VFPP01000001.1"/>
</dbReference>
<dbReference type="InterPro" id="IPR036513">
    <property type="entry name" value="STAS_dom_sf"/>
</dbReference>
<dbReference type="Pfam" id="PF01740">
    <property type="entry name" value="STAS"/>
    <property type="match status" value="1"/>
</dbReference>
<proteinExistence type="predicted"/>
<dbReference type="Gene3D" id="3.30.750.24">
    <property type="entry name" value="STAS domain"/>
    <property type="match status" value="1"/>
</dbReference>
<name>A0A543JRD8_9PSEU</name>